<dbReference type="SUPFAM" id="SSF53613">
    <property type="entry name" value="Ribokinase-like"/>
    <property type="match status" value="1"/>
</dbReference>
<keyword evidence="3" id="KW-0547">Nucleotide-binding</keyword>
<dbReference type="InterPro" id="IPR011611">
    <property type="entry name" value="PfkB_dom"/>
</dbReference>
<accession>A0ABU7U1M4</accession>
<evidence type="ECO:0000256" key="5">
    <source>
        <dbReference type="ARBA" id="ARBA00022840"/>
    </source>
</evidence>
<dbReference type="Gene3D" id="3.40.1190.20">
    <property type="match status" value="1"/>
</dbReference>
<evidence type="ECO:0000313" key="8">
    <source>
        <dbReference type="Proteomes" id="UP001312908"/>
    </source>
</evidence>
<dbReference type="PANTHER" id="PTHR43085">
    <property type="entry name" value="HEXOKINASE FAMILY MEMBER"/>
    <property type="match status" value="1"/>
</dbReference>
<evidence type="ECO:0000259" key="6">
    <source>
        <dbReference type="Pfam" id="PF00294"/>
    </source>
</evidence>
<reference evidence="7 8" key="1">
    <citation type="submission" date="2023-10" db="EMBL/GenBank/DDBJ databases">
        <title>Sorlinia euscelidii gen. nov., sp. nov., an acetic acid bacteria isolated from the gut of Euscelidius variegatus emitter.</title>
        <authorList>
            <person name="Michoud G."/>
            <person name="Marasco R."/>
            <person name="Seferji K."/>
            <person name="Gonella E."/>
            <person name="Garuglieri E."/>
            <person name="Alma A."/>
            <person name="Mapelli F."/>
            <person name="Borin S."/>
            <person name="Daffonchio D."/>
            <person name="Crotti E."/>
        </authorList>
    </citation>
    <scope>NUCLEOTIDE SEQUENCE [LARGE SCALE GENOMIC DNA]</scope>
    <source>
        <strain evidence="7 8">EV16P</strain>
    </source>
</reference>
<evidence type="ECO:0000256" key="3">
    <source>
        <dbReference type="ARBA" id="ARBA00022741"/>
    </source>
</evidence>
<keyword evidence="4 7" id="KW-0418">Kinase</keyword>
<keyword evidence="5" id="KW-0067">ATP-binding</keyword>
<comment type="similarity">
    <text evidence="1">Belongs to the carbohydrate kinase PfkB family.</text>
</comment>
<dbReference type="InterPro" id="IPR029056">
    <property type="entry name" value="Ribokinase-like"/>
</dbReference>
<evidence type="ECO:0000256" key="4">
    <source>
        <dbReference type="ARBA" id="ARBA00022777"/>
    </source>
</evidence>
<keyword evidence="8" id="KW-1185">Reference proteome</keyword>
<dbReference type="EMBL" id="JAWJZY010000002">
    <property type="protein sequence ID" value="MEE8658138.1"/>
    <property type="molecule type" value="Genomic_DNA"/>
</dbReference>
<evidence type="ECO:0000256" key="1">
    <source>
        <dbReference type="ARBA" id="ARBA00010688"/>
    </source>
</evidence>
<evidence type="ECO:0000313" key="7">
    <source>
        <dbReference type="EMBL" id="MEE8658138.1"/>
    </source>
</evidence>
<keyword evidence="2" id="KW-0808">Transferase</keyword>
<organism evidence="7 8">
    <name type="scientific">Sorlinia euscelidii</name>
    <dbReference type="NCBI Taxonomy" id="3081148"/>
    <lineage>
        <taxon>Bacteria</taxon>
        <taxon>Pseudomonadati</taxon>
        <taxon>Pseudomonadota</taxon>
        <taxon>Alphaproteobacteria</taxon>
        <taxon>Acetobacterales</taxon>
        <taxon>Acetobacteraceae</taxon>
        <taxon>Sorlinia</taxon>
    </lineage>
</organism>
<dbReference type="Proteomes" id="UP001312908">
    <property type="component" value="Unassembled WGS sequence"/>
</dbReference>
<evidence type="ECO:0000256" key="2">
    <source>
        <dbReference type="ARBA" id="ARBA00022679"/>
    </source>
</evidence>
<dbReference type="PANTHER" id="PTHR43085:SF1">
    <property type="entry name" value="PSEUDOURIDINE KINASE-RELATED"/>
    <property type="match status" value="1"/>
</dbReference>
<sequence>MSTRGKIITFGEILVEIVADTVGVGFQETMGLRGPFPSGAPAIFIDQVAHLEVPCGIISCVGDDDFGRLNIARLERDGVDVSAIAFSPNLTTGSAFVRYRPDGSRDFVYNIRGGACSETRLTAAAHHLLDQTAHFHLMGSSLFSPIMIEEAMIAVQKVREKGGKVSFDPNIRKEMLCAPGMRGAMLNILKCCDLFLPSGNELVALTDATDEEGAIEEIFRLGVSEVILKKGGEGCVFFSRDQRIAVPAFPVAEIDPTGAGDCFGATYVACRYLGKSVETSLRYASASGALAVSVLGPMEGRADFAALDAFIGEKGVSV</sequence>
<gene>
    <name evidence="7" type="ORF">DOFOFD_03805</name>
</gene>
<proteinExistence type="inferred from homology"/>
<feature type="domain" description="Carbohydrate kinase PfkB" evidence="6">
    <location>
        <begin position="37"/>
        <end position="298"/>
    </location>
</feature>
<dbReference type="GO" id="GO:0016301">
    <property type="term" value="F:kinase activity"/>
    <property type="evidence" value="ECO:0007669"/>
    <property type="project" value="UniProtKB-KW"/>
</dbReference>
<protein>
    <submittedName>
        <fullName evidence="7">Sugar kinase</fullName>
    </submittedName>
</protein>
<dbReference type="InterPro" id="IPR050306">
    <property type="entry name" value="PfkB_Carbo_kinase"/>
</dbReference>
<name>A0ABU7U1M4_9PROT</name>
<dbReference type="RefSeq" id="WP_394819111.1">
    <property type="nucleotide sequence ID" value="NZ_JAWJZY010000002.1"/>
</dbReference>
<dbReference type="CDD" id="cd01166">
    <property type="entry name" value="KdgK"/>
    <property type="match status" value="1"/>
</dbReference>
<comment type="caution">
    <text evidence="7">The sequence shown here is derived from an EMBL/GenBank/DDBJ whole genome shotgun (WGS) entry which is preliminary data.</text>
</comment>
<dbReference type="Pfam" id="PF00294">
    <property type="entry name" value="PfkB"/>
    <property type="match status" value="1"/>
</dbReference>